<dbReference type="InterPro" id="IPR036322">
    <property type="entry name" value="WD40_repeat_dom_sf"/>
</dbReference>
<evidence type="ECO:0000256" key="10">
    <source>
        <dbReference type="SAM" id="MobiDB-lite"/>
    </source>
</evidence>
<dbReference type="InterPro" id="IPR055231">
    <property type="entry name" value="2AA_helical"/>
</dbReference>
<dbReference type="SUPFAM" id="SSF50978">
    <property type="entry name" value="WD40 repeat-like"/>
    <property type="match status" value="1"/>
</dbReference>
<keyword evidence="8" id="KW-0067">ATP-binding</keyword>
<dbReference type="Gene3D" id="1.10.510.10">
    <property type="entry name" value="Transferase(Phosphotransferase) domain 1"/>
    <property type="match status" value="1"/>
</dbReference>
<evidence type="ECO:0000256" key="9">
    <source>
        <dbReference type="PROSITE-ProRule" id="PRU00221"/>
    </source>
</evidence>
<evidence type="ECO:0000256" key="3">
    <source>
        <dbReference type="ARBA" id="ARBA00022574"/>
    </source>
</evidence>
<evidence type="ECO:0000256" key="7">
    <source>
        <dbReference type="ARBA" id="ARBA00022777"/>
    </source>
</evidence>
<dbReference type="OrthoDB" id="242910at2759"/>
<dbReference type="PANTHER" id="PTHR17583:SF0">
    <property type="entry name" value="PHOSPHOINOSITIDE 3-KINASE REGULATORY SUBUNIT 4"/>
    <property type="match status" value="1"/>
</dbReference>
<dbReference type="Proteomes" id="UP000800041">
    <property type="component" value="Unassembled WGS sequence"/>
</dbReference>
<keyword evidence="13" id="KW-1185">Reference proteome</keyword>
<feature type="region of interest" description="Disordered" evidence="10">
    <location>
        <begin position="914"/>
        <end position="1001"/>
    </location>
</feature>
<proteinExistence type="predicted"/>
<evidence type="ECO:0000256" key="2">
    <source>
        <dbReference type="ARBA" id="ARBA00022527"/>
    </source>
</evidence>
<dbReference type="PROSITE" id="PS50294">
    <property type="entry name" value="WD_REPEATS_REGION"/>
    <property type="match status" value="1"/>
</dbReference>
<dbReference type="Gene3D" id="1.25.10.10">
    <property type="entry name" value="Leucine-rich Repeat Variant"/>
    <property type="match status" value="1"/>
</dbReference>
<dbReference type="PROSITE" id="PS50011">
    <property type="entry name" value="PROTEIN_KINASE_DOM"/>
    <property type="match status" value="1"/>
</dbReference>
<dbReference type="GO" id="GO:0005770">
    <property type="term" value="C:late endosome"/>
    <property type="evidence" value="ECO:0007669"/>
    <property type="project" value="TreeGrafter"/>
</dbReference>
<reference evidence="12" key="1">
    <citation type="journal article" date="2020" name="Stud. Mycol.">
        <title>101 Dothideomycetes genomes: a test case for predicting lifestyles and emergence of pathogens.</title>
        <authorList>
            <person name="Haridas S."/>
            <person name="Albert R."/>
            <person name="Binder M."/>
            <person name="Bloem J."/>
            <person name="Labutti K."/>
            <person name="Salamov A."/>
            <person name="Andreopoulos B."/>
            <person name="Baker S."/>
            <person name="Barry K."/>
            <person name="Bills G."/>
            <person name="Bluhm B."/>
            <person name="Cannon C."/>
            <person name="Castanera R."/>
            <person name="Culley D."/>
            <person name="Daum C."/>
            <person name="Ezra D."/>
            <person name="Gonzalez J."/>
            <person name="Henrissat B."/>
            <person name="Kuo A."/>
            <person name="Liang C."/>
            <person name="Lipzen A."/>
            <person name="Lutzoni F."/>
            <person name="Magnuson J."/>
            <person name="Mondo S."/>
            <person name="Nolan M."/>
            <person name="Ohm R."/>
            <person name="Pangilinan J."/>
            <person name="Park H.-J."/>
            <person name="Ramirez L."/>
            <person name="Alfaro M."/>
            <person name="Sun H."/>
            <person name="Tritt A."/>
            <person name="Yoshinaga Y."/>
            <person name="Zwiers L.-H."/>
            <person name="Turgeon B."/>
            <person name="Goodwin S."/>
            <person name="Spatafora J."/>
            <person name="Crous P."/>
            <person name="Grigoriev I."/>
        </authorList>
    </citation>
    <scope>NUCLEOTIDE SEQUENCE</scope>
    <source>
        <strain evidence="12">CBS 113979</strain>
    </source>
</reference>
<keyword evidence="4" id="KW-0808">Transferase</keyword>
<feature type="region of interest" description="Disordered" evidence="10">
    <location>
        <begin position="1025"/>
        <end position="1056"/>
    </location>
</feature>
<dbReference type="GO" id="GO:0005524">
    <property type="term" value="F:ATP binding"/>
    <property type="evidence" value="ECO:0007669"/>
    <property type="project" value="UniProtKB-KW"/>
</dbReference>
<dbReference type="InterPro" id="IPR000719">
    <property type="entry name" value="Prot_kinase_dom"/>
</dbReference>
<feature type="compositionally biased region" description="Polar residues" evidence="10">
    <location>
        <begin position="969"/>
        <end position="990"/>
    </location>
</feature>
<dbReference type="PROSITE" id="PS50082">
    <property type="entry name" value="WD_REPEATS_2"/>
    <property type="match status" value="1"/>
</dbReference>
<evidence type="ECO:0000313" key="13">
    <source>
        <dbReference type="Proteomes" id="UP000800041"/>
    </source>
</evidence>
<dbReference type="InterPro" id="IPR011009">
    <property type="entry name" value="Kinase-like_dom_sf"/>
</dbReference>
<dbReference type="CDD" id="cd13980">
    <property type="entry name" value="STKc_Vps15"/>
    <property type="match status" value="1"/>
</dbReference>
<evidence type="ECO:0000313" key="12">
    <source>
        <dbReference type="EMBL" id="KAF1989202.1"/>
    </source>
</evidence>
<dbReference type="GO" id="GO:0034271">
    <property type="term" value="C:phosphatidylinositol 3-kinase complex, class III, type I"/>
    <property type="evidence" value="ECO:0007669"/>
    <property type="project" value="TreeGrafter"/>
</dbReference>
<dbReference type="Pfam" id="PF00069">
    <property type="entry name" value="Pkinase"/>
    <property type="match status" value="1"/>
</dbReference>
<dbReference type="FunFam" id="2.130.10.10:FF:000652">
    <property type="entry name" value="Related to VPS15-ser/thr protein kinase"/>
    <property type="match status" value="1"/>
</dbReference>
<dbReference type="GO" id="GO:0006623">
    <property type="term" value="P:protein targeting to vacuole"/>
    <property type="evidence" value="ECO:0007669"/>
    <property type="project" value="TreeGrafter"/>
</dbReference>
<dbReference type="GO" id="GO:0071561">
    <property type="term" value="C:nucleus-vacuole junction"/>
    <property type="evidence" value="ECO:0007669"/>
    <property type="project" value="TreeGrafter"/>
</dbReference>
<dbReference type="InterPro" id="IPR045162">
    <property type="entry name" value="Vps15-like"/>
</dbReference>
<dbReference type="SUPFAM" id="SSF56112">
    <property type="entry name" value="Protein kinase-like (PK-like)"/>
    <property type="match status" value="1"/>
</dbReference>
<sequence>MGQGYSATTLSAGSAGIDVPELADLTYEKSLSNARFMKSIRARHKDGLVVAKVVMKPFPTLKFDSYVKRLINERKLLSEIPNALPWHRILETSSNGYLVRQYIHSSLYDRMSTRPFLEDIEKKWLAFQLLYVVRDCHDKNVFHGDIKSENILVTSWNWLYLCDFCSSYKPAYVPGDNPAEFLFFFDTSGRRICNLAPERFLKAGESADDKGEVNWAMDIFGVGCVIAELFLETPTFTLSQLFKYKNGEYDVRDTHLSRIEDEGLREMIASMLSLKPEERLSADDYLNFYQDKVFPKYFYDFLHQYMYLITDPTSGRAQITTTKENLGESDERIERVYYDFDKISYFLGHQNTLKQSSPNLFTGRPWKQMFPLCIDIPNNRHEAAIVPHGKSDDGTLIFLSLIVSSVRNTARASSRLHGCELLLAFAERLTDEAKLDRVLPYFMSMLSDPADNVKVASLRGITQLLELVTVVSPINAHVFPEYILPRLQHFAYPVGVGSNPLVRATYASCLASLATSASRFMDMMQALRADGTLPTNDPETEDGAISQSVYQTQYDNAREDLMNFFEGQTKALLTDGDVSVRRAFLGSVSILCVFFGSARSNDVVLSHLNTYLNDKDWMLKCTFFETIVGVATFLGGSSLEEFILPLMVQALSDPEEFVVEKVIRSLCAIAQLGLFERSKTWELVDVVSRFTMHPNIWIREAATQFISSATIYLSVADCHSIIIPLIKIYFSVLPSNLSELKLLGILKKPLSRLVLEKAMNWAITAKDGLFWKAQQSPYNSDAFHTISSRDIDQKMLSRLPKKEEDEQWLQQLRNAGMSTDDEIKLMALKAYIWRSAHRRQQSSPDAEMPPTQVGGLVKLKDEGINSQIVFFEPTKPILMDRRLYDDNIERPGHTIAEALLDASTAVDDALARRKRSHINSHNQRVTRDDATSPRVTSPLAIPSTRAPNAPNSPPPENEPGLSVRGLSPKYSSANQSGPPSSVGSDTTVRTENGHQLRHRNSAISLMNRTGSDNKAIAEISTTSTNAFGKVDGTSNDGGKRQLSSPLALAKEQRRQNPDEIKYQAAHSYQGNDPTILKLLDSLYLENYPADFVEFGPLVQPISRRQPIKGGNGQSTGSWRPDGALVALLGEHSAAINRVVVSPDHLFFITGSDDGSVKVWDSSRMERNIAHRSRQTHKHNGDARVTSLAFVENTHCFVSTASDGSVNVVKVDVSETSGTPRYGKLKVLREYQLEHGQHAVWCEHFKTESQSILLVATNKSKIIALELRTMAILYEVENPLPHGTPTCFCVDRRHQWLLVGTSHGVMDLWDMRFRLRLKAWGFPGGSPIHRMCTNLVRGSRKGRVSIAGGTGQGEITVWDLEKASCKEAYRISGTKENMKGYTLIDIDEQKSGGMLGRFAGTVEPNGSNAVDRGIRALVTGVHALEDGSDPRHFFFISAGPDWKVRYWDYNRYETSTIVSGSSNQDGRPTYQLTQPSSELIVVSEKLHPPAEGSSKGGKGSREASQSIASGRRKDSKQSRNTVISVQQQQLLKSHLDTIMDVALLEFPYGMVVSVDRSGVIYVFS</sequence>
<name>A0A6G1H813_9PEZI</name>
<dbReference type="SMART" id="SM00220">
    <property type="entry name" value="S_TKc"/>
    <property type="match status" value="1"/>
</dbReference>
<keyword evidence="2" id="KW-0723">Serine/threonine-protein kinase</keyword>
<feature type="repeat" description="WD" evidence="9">
    <location>
        <begin position="1128"/>
        <end position="1160"/>
    </location>
</feature>
<dbReference type="EC" id="2.7.11.1" evidence="1"/>
<dbReference type="PANTHER" id="PTHR17583">
    <property type="entry name" value="PHOSPHOINOSITIDE 3-KINASE REGULATORY SUBUNIT 4"/>
    <property type="match status" value="1"/>
</dbReference>
<dbReference type="Pfam" id="PF22956">
    <property type="entry name" value="VPS15-like_hel"/>
    <property type="match status" value="1"/>
</dbReference>
<dbReference type="GO" id="GO:0034272">
    <property type="term" value="C:phosphatidylinositol 3-kinase complex, class III, type II"/>
    <property type="evidence" value="ECO:0007669"/>
    <property type="project" value="TreeGrafter"/>
</dbReference>
<feature type="region of interest" description="Disordered" evidence="10">
    <location>
        <begin position="1486"/>
        <end position="1520"/>
    </location>
</feature>
<organism evidence="12 13">
    <name type="scientific">Aulographum hederae CBS 113979</name>
    <dbReference type="NCBI Taxonomy" id="1176131"/>
    <lineage>
        <taxon>Eukaryota</taxon>
        <taxon>Fungi</taxon>
        <taxon>Dikarya</taxon>
        <taxon>Ascomycota</taxon>
        <taxon>Pezizomycotina</taxon>
        <taxon>Dothideomycetes</taxon>
        <taxon>Pleosporomycetidae</taxon>
        <taxon>Aulographales</taxon>
        <taxon>Aulographaceae</taxon>
    </lineage>
</organism>
<dbReference type="SUPFAM" id="SSF48371">
    <property type="entry name" value="ARM repeat"/>
    <property type="match status" value="1"/>
</dbReference>
<dbReference type="Pfam" id="PF00400">
    <property type="entry name" value="WD40"/>
    <property type="match status" value="1"/>
</dbReference>
<dbReference type="Gene3D" id="2.130.10.10">
    <property type="entry name" value="YVTN repeat-like/Quinoprotein amine dehydrogenase"/>
    <property type="match status" value="1"/>
</dbReference>
<dbReference type="FunFam" id="1.25.10.10:FF:000342">
    <property type="entry name" value="Serine/threonine-protein kinase VPS15"/>
    <property type="match status" value="1"/>
</dbReference>
<dbReference type="FunFam" id="1.10.510.10:FF:000497">
    <property type="entry name" value="Phosphoinositide 3-kinase regulatory subunit"/>
    <property type="match status" value="1"/>
</dbReference>
<gene>
    <name evidence="12" type="ORF">K402DRAFT_402375</name>
</gene>
<evidence type="ECO:0000259" key="11">
    <source>
        <dbReference type="PROSITE" id="PS50011"/>
    </source>
</evidence>
<dbReference type="GO" id="GO:0045324">
    <property type="term" value="P:late endosome to vacuole transport"/>
    <property type="evidence" value="ECO:0007669"/>
    <property type="project" value="InterPro"/>
</dbReference>
<evidence type="ECO:0000256" key="8">
    <source>
        <dbReference type="ARBA" id="ARBA00022840"/>
    </source>
</evidence>
<keyword evidence="7" id="KW-0418">Kinase</keyword>
<dbReference type="InterPro" id="IPR008271">
    <property type="entry name" value="Ser/Thr_kinase_AS"/>
</dbReference>
<evidence type="ECO:0000256" key="4">
    <source>
        <dbReference type="ARBA" id="ARBA00022679"/>
    </source>
</evidence>
<dbReference type="GO" id="GO:0016236">
    <property type="term" value="P:macroautophagy"/>
    <property type="evidence" value="ECO:0007669"/>
    <property type="project" value="InterPro"/>
</dbReference>
<dbReference type="EMBL" id="ML977146">
    <property type="protein sequence ID" value="KAF1989202.1"/>
    <property type="molecule type" value="Genomic_DNA"/>
</dbReference>
<dbReference type="InterPro" id="IPR015943">
    <property type="entry name" value="WD40/YVTN_repeat-like_dom_sf"/>
</dbReference>
<keyword evidence="3 9" id="KW-0853">WD repeat</keyword>
<evidence type="ECO:0000256" key="5">
    <source>
        <dbReference type="ARBA" id="ARBA00022737"/>
    </source>
</evidence>
<dbReference type="SMART" id="SM00320">
    <property type="entry name" value="WD40"/>
    <property type="match status" value="5"/>
</dbReference>
<feature type="domain" description="Protein kinase" evidence="11">
    <location>
        <begin position="25"/>
        <end position="306"/>
    </location>
</feature>
<accession>A0A6G1H813</accession>
<evidence type="ECO:0000256" key="1">
    <source>
        <dbReference type="ARBA" id="ARBA00012513"/>
    </source>
</evidence>
<dbReference type="GO" id="GO:0004674">
    <property type="term" value="F:protein serine/threonine kinase activity"/>
    <property type="evidence" value="ECO:0007669"/>
    <property type="project" value="UniProtKB-KW"/>
</dbReference>
<protein>
    <recommendedName>
        <fullName evidence="1">non-specific serine/threonine protein kinase</fullName>
        <ecNumber evidence="1">2.7.11.1</ecNumber>
    </recommendedName>
</protein>
<dbReference type="PROSITE" id="PS00108">
    <property type="entry name" value="PROTEIN_KINASE_ST"/>
    <property type="match status" value="1"/>
</dbReference>
<evidence type="ECO:0000256" key="6">
    <source>
        <dbReference type="ARBA" id="ARBA00022741"/>
    </source>
</evidence>
<dbReference type="InterPro" id="IPR011989">
    <property type="entry name" value="ARM-like"/>
</dbReference>
<keyword evidence="5" id="KW-0677">Repeat</keyword>
<feature type="compositionally biased region" description="Polar residues" evidence="10">
    <location>
        <begin position="1025"/>
        <end position="1044"/>
    </location>
</feature>
<dbReference type="InterPro" id="IPR016024">
    <property type="entry name" value="ARM-type_fold"/>
</dbReference>
<dbReference type="InterPro" id="IPR001680">
    <property type="entry name" value="WD40_rpt"/>
</dbReference>
<keyword evidence="6" id="KW-0547">Nucleotide-binding</keyword>